<evidence type="ECO:0000256" key="5">
    <source>
        <dbReference type="SAM" id="MobiDB-lite"/>
    </source>
</evidence>
<feature type="compositionally biased region" description="Low complexity" evidence="5">
    <location>
        <begin position="137"/>
        <end position="158"/>
    </location>
</feature>
<reference evidence="7 8" key="1">
    <citation type="submission" date="2023-11" db="EMBL/GenBank/DDBJ databases">
        <title>Paucibacter sp. nov., isolated from fresh soil in Korea.</title>
        <authorList>
            <person name="Le N.T.T."/>
        </authorList>
    </citation>
    <scope>NUCLEOTIDE SEQUENCE [LARGE SCALE GENOMIC DNA]</scope>
    <source>
        <strain evidence="7 8">R3-3</strain>
    </source>
</reference>
<comment type="subcellular location">
    <subcellularLocation>
        <location evidence="1">Cytoplasm</location>
        <location evidence="1">Nucleoid</location>
    </subcellularLocation>
</comment>
<evidence type="ECO:0000313" key="8">
    <source>
        <dbReference type="Proteomes" id="UP001285263"/>
    </source>
</evidence>
<evidence type="ECO:0000259" key="6">
    <source>
        <dbReference type="SMART" id="SM00528"/>
    </source>
</evidence>
<feature type="compositionally biased region" description="Basic residues" evidence="5">
    <location>
        <begin position="190"/>
        <end position="200"/>
    </location>
</feature>
<keyword evidence="3" id="KW-0963">Cytoplasm</keyword>
<name>A0ABU5DR12_9BURK</name>
<evidence type="ECO:0000256" key="2">
    <source>
        <dbReference type="ARBA" id="ARBA00010610"/>
    </source>
</evidence>
<protein>
    <submittedName>
        <fullName evidence="7">H-NS family nucleoid-associated regulatory protein</fullName>
    </submittedName>
</protein>
<evidence type="ECO:0000256" key="1">
    <source>
        <dbReference type="ARBA" id="ARBA00004453"/>
    </source>
</evidence>
<gene>
    <name evidence="7" type="ORF">SNE35_29915</name>
</gene>
<dbReference type="Proteomes" id="UP001285263">
    <property type="component" value="Unassembled WGS sequence"/>
</dbReference>
<dbReference type="SMART" id="SM00528">
    <property type="entry name" value="HNS"/>
    <property type="match status" value="1"/>
</dbReference>
<organism evidence="7 8">
    <name type="scientific">Roseateles agri</name>
    <dbReference type="NCBI Taxonomy" id="3098619"/>
    <lineage>
        <taxon>Bacteria</taxon>
        <taxon>Pseudomonadati</taxon>
        <taxon>Pseudomonadota</taxon>
        <taxon>Betaproteobacteria</taxon>
        <taxon>Burkholderiales</taxon>
        <taxon>Sphaerotilaceae</taxon>
        <taxon>Roseateles</taxon>
    </lineage>
</organism>
<feature type="domain" description="DNA-binding protein H-NS-like C-terminal" evidence="6">
    <location>
        <begin position="67"/>
        <end position="110"/>
    </location>
</feature>
<dbReference type="Gene3D" id="4.10.430.10">
    <property type="entry name" value="Histone-like protein H-NS, C-terminal domain"/>
    <property type="match status" value="1"/>
</dbReference>
<feature type="compositionally biased region" description="Polar residues" evidence="5">
    <location>
        <begin position="207"/>
        <end position="219"/>
    </location>
</feature>
<dbReference type="RefSeq" id="WP_320426718.1">
    <property type="nucleotide sequence ID" value="NZ_JAXCLA010000011.1"/>
</dbReference>
<proteinExistence type="inferred from homology"/>
<dbReference type="PANTHER" id="PTHR38097">
    <property type="match status" value="1"/>
</dbReference>
<dbReference type="SUPFAM" id="SSF81273">
    <property type="entry name" value="H-NS histone-like proteins"/>
    <property type="match status" value="1"/>
</dbReference>
<feature type="region of interest" description="Disordered" evidence="5">
    <location>
        <begin position="113"/>
        <end position="219"/>
    </location>
</feature>
<sequence length="219" mass="22696">MAKSLSAIKSQIEKLQQQADAMRSTVIARIQRDMAQHGLTIEDLAIKSGGFVVGNGTPAKARKTVKAKAGAAKPAKFADDKGNTWHGIGKRPTWIHEVLAAGRKLEEFLVGKKAKPATDATPKTSVKAAPNKRATGKKAVAATQKAPAKKAVAVKGAARTSAAQPLARKAGKASKSAETMGTAKAASKVPSKRAMAKRPSKLVAGETATSADKPTDSQV</sequence>
<accession>A0ABU5DR12</accession>
<dbReference type="Pfam" id="PF00816">
    <property type="entry name" value="Histone_HNS"/>
    <property type="match status" value="1"/>
</dbReference>
<dbReference type="InterPro" id="IPR037150">
    <property type="entry name" value="H-NS_C_dom_sf"/>
</dbReference>
<comment type="caution">
    <text evidence="7">The sequence shown here is derived from an EMBL/GenBank/DDBJ whole genome shotgun (WGS) entry which is preliminary data.</text>
</comment>
<evidence type="ECO:0000256" key="4">
    <source>
        <dbReference type="ARBA" id="ARBA00023125"/>
    </source>
</evidence>
<dbReference type="PANTHER" id="PTHR38097:SF2">
    <property type="entry name" value="DNA-BINDING PROTEIN STPA"/>
    <property type="match status" value="1"/>
</dbReference>
<evidence type="ECO:0000313" key="7">
    <source>
        <dbReference type="EMBL" id="MDY0748753.1"/>
    </source>
</evidence>
<dbReference type="EMBL" id="JAXCLA010000011">
    <property type="protein sequence ID" value="MDY0748753.1"/>
    <property type="molecule type" value="Genomic_DNA"/>
</dbReference>
<evidence type="ECO:0000256" key="3">
    <source>
        <dbReference type="ARBA" id="ARBA00022490"/>
    </source>
</evidence>
<dbReference type="InterPro" id="IPR027444">
    <property type="entry name" value="H-NS_C_dom"/>
</dbReference>
<keyword evidence="4" id="KW-0238">DNA-binding</keyword>
<comment type="similarity">
    <text evidence="2">Belongs to the histone-like protein H-NS family.</text>
</comment>
<keyword evidence="8" id="KW-1185">Reference proteome</keyword>